<dbReference type="InterPro" id="IPR043502">
    <property type="entry name" value="DNA/RNA_pol_sf"/>
</dbReference>
<dbReference type="CDD" id="cd01650">
    <property type="entry name" value="RT_nLTR_like"/>
    <property type="match status" value="1"/>
</dbReference>
<protein>
    <submittedName>
        <fullName evidence="2">Putative endonuclease/reverse transcriptase</fullName>
    </submittedName>
</protein>
<dbReference type="EMBL" id="GIKN01005622">
    <property type="protein sequence ID" value="NIE47895.1"/>
    <property type="molecule type" value="Transcribed_RNA"/>
</dbReference>
<dbReference type="AlphaFoldDB" id="A0A6G5AA70"/>
<dbReference type="VEuPathDB" id="VectorBase:LOC119175582"/>
<keyword evidence="2" id="KW-0255">Endonuclease</keyword>
<dbReference type="Pfam" id="PF00078">
    <property type="entry name" value="RVT_1"/>
    <property type="match status" value="1"/>
</dbReference>
<proteinExistence type="predicted"/>
<dbReference type="PANTHER" id="PTHR33332">
    <property type="entry name" value="REVERSE TRANSCRIPTASE DOMAIN-CONTAINING PROTEIN"/>
    <property type="match status" value="1"/>
</dbReference>
<dbReference type="GO" id="GO:0003964">
    <property type="term" value="F:RNA-directed DNA polymerase activity"/>
    <property type="evidence" value="ECO:0007669"/>
    <property type="project" value="UniProtKB-KW"/>
</dbReference>
<keyword evidence="2" id="KW-0808">Transferase</keyword>
<keyword evidence="2" id="KW-0548">Nucleotidyltransferase</keyword>
<dbReference type="InterPro" id="IPR000477">
    <property type="entry name" value="RT_dom"/>
</dbReference>
<keyword evidence="2" id="KW-0695">RNA-directed DNA polymerase</keyword>
<accession>A0A6G5AA70</accession>
<feature type="domain" description="Reverse transcriptase" evidence="1">
    <location>
        <begin position="92"/>
        <end position="360"/>
    </location>
</feature>
<dbReference type="PROSITE" id="PS50878">
    <property type="entry name" value="RT_POL"/>
    <property type="match status" value="1"/>
</dbReference>
<evidence type="ECO:0000313" key="2">
    <source>
        <dbReference type="EMBL" id="NIE47895.1"/>
    </source>
</evidence>
<evidence type="ECO:0000259" key="1">
    <source>
        <dbReference type="PROSITE" id="PS50878"/>
    </source>
</evidence>
<name>A0A6G5AA70_RHIMP</name>
<dbReference type="OrthoDB" id="6480243at2759"/>
<reference evidence="2" key="1">
    <citation type="submission" date="2020-03" db="EMBL/GenBank/DDBJ databases">
        <title>A transcriptome and proteome of the tick Rhipicephalus microplus shaped by the genetic composition of its hosts and developmental stage.</title>
        <authorList>
            <person name="Garcia G.R."/>
            <person name="Ribeiro J.M.C."/>
            <person name="Maruyama S.R."/>
            <person name="Gardinasse L.G."/>
            <person name="Nelson K."/>
            <person name="Ferreira B.R."/>
            <person name="Andrade T.G."/>
            <person name="Santos I.K.F.M."/>
        </authorList>
    </citation>
    <scope>NUCLEOTIDE SEQUENCE</scope>
    <source>
        <strain evidence="2">NSGR</strain>
        <tissue evidence="2">Salivary glands</tissue>
    </source>
</reference>
<keyword evidence="2" id="KW-0378">Hydrolase</keyword>
<dbReference type="GO" id="GO:0004519">
    <property type="term" value="F:endonuclease activity"/>
    <property type="evidence" value="ECO:0007669"/>
    <property type="project" value="UniProtKB-KW"/>
</dbReference>
<organism evidence="2">
    <name type="scientific">Rhipicephalus microplus</name>
    <name type="common">Cattle tick</name>
    <name type="synonym">Boophilus microplus</name>
    <dbReference type="NCBI Taxonomy" id="6941"/>
    <lineage>
        <taxon>Eukaryota</taxon>
        <taxon>Metazoa</taxon>
        <taxon>Ecdysozoa</taxon>
        <taxon>Arthropoda</taxon>
        <taxon>Chelicerata</taxon>
        <taxon>Arachnida</taxon>
        <taxon>Acari</taxon>
        <taxon>Parasitiformes</taxon>
        <taxon>Ixodida</taxon>
        <taxon>Ixodoidea</taxon>
        <taxon>Ixodidae</taxon>
        <taxon>Rhipicephalinae</taxon>
        <taxon>Rhipicephalus</taxon>
        <taxon>Boophilus</taxon>
    </lineage>
</organism>
<dbReference type="SUPFAM" id="SSF56672">
    <property type="entry name" value="DNA/RNA polymerases"/>
    <property type="match status" value="1"/>
</dbReference>
<keyword evidence="2" id="KW-0540">Nuclease</keyword>
<sequence>MAIDSVIVTDQRKIADHLNAYFQSVFSGSSVYVLNGRVFDPCEVSFVSYSGVFSMLLNLNSKKSCGPDNLPNMFLRRYAEHVVKFLHEIFRVSLLSSKLPCDWKAARISPVFKKGDRLSPQNYRPISLTSPCCKLLEHIIATQIGNFLTQHSILTNFQHGFRKGYSTVTQLVTIIHSFALNLDNNRQTDIIFLDFSKAFDSVTHDKLILKLKRIGLPEILVNWIADYLNNHEQFVAINDQRSQSLLVTSGVPQGSVLGPLLFLLYINDIVNVITPSVQIRLFADDCVLFRDINSLDDQNELNSNLHNIHLWCNEWGMILNAEKSVCMRLTRKKVPLNNTYQLGSSTLREVTSYKYLGLTITSNLSWNMHVDNICSAAFRKLGFLRHKLRTCPANVKLLSYYSFIRPKLEYASIVWDPYTKLNINKLERVQRKAVRFIYSKYLPSDSPSALMSANDIQTLESRRREQRLDFLQLLLNQKLAIDSSPYLSFLSTRNTRHHHPNLLTPFLREPMPLCILFSANSVGLEQVMRTSFIVTYV</sequence>